<keyword evidence="8" id="KW-0282">Flagellum</keyword>
<comment type="subcellular location">
    <subcellularLocation>
        <location evidence="1 4">Bacterial flagellum basal body</location>
    </subcellularLocation>
</comment>
<dbReference type="PANTHER" id="PTHR30435">
    <property type="entry name" value="FLAGELLAR PROTEIN"/>
    <property type="match status" value="1"/>
</dbReference>
<gene>
    <name evidence="8" type="ORF">SAMN04488568_11945</name>
</gene>
<dbReference type="AlphaFoldDB" id="A0A1G9VHA9"/>
<dbReference type="InterPro" id="IPR010930">
    <property type="entry name" value="Flg_bb/hook_C_dom"/>
</dbReference>
<dbReference type="OrthoDB" id="9804559at2"/>
<evidence type="ECO:0000256" key="2">
    <source>
        <dbReference type="ARBA" id="ARBA00009677"/>
    </source>
</evidence>
<dbReference type="InterPro" id="IPR053967">
    <property type="entry name" value="LlgE_F_G-like_D1"/>
</dbReference>
<keyword evidence="8" id="KW-0966">Cell projection</keyword>
<evidence type="ECO:0000259" key="6">
    <source>
        <dbReference type="Pfam" id="PF06429"/>
    </source>
</evidence>
<dbReference type="GO" id="GO:0030694">
    <property type="term" value="C:bacterial-type flagellum basal body, rod"/>
    <property type="evidence" value="ECO:0007669"/>
    <property type="project" value="UniProtKB-UniRule"/>
</dbReference>
<dbReference type="InterPro" id="IPR020013">
    <property type="entry name" value="Flagellar_FlgE/F/G"/>
</dbReference>
<dbReference type="STRING" id="144026.SAMN04488568_11945"/>
<dbReference type="Pfam" id="PF00460">
    <property type="entry name" value="Flg_bb_rod"/>
    <property type="match status" value="1"/>
</dbReference>
<dbReference type="PANTHER" id="PTHR30435:SF19">
    <property type="entry name" value="FLAGELLAR BASAL-BODY ROD PROTEIN FLGG"/>
    <property type="match status" value="1"/>
</dbReference>
<evidence type="ECO:0000259" key="5">
    <source>
        <dbReference type="Pfam" id="PF00460"/>
    </source>
</evidence>
<dbReference type="NCBIfam" id="TIGR02490">
    <property type="entry name" value="flgF"/>
    <property type="match status" value="1"/>
</dbReference>
<accession>A0A1G9VHA9</accession>
<dbReference type="InterPro" id="IPR001444">
    <property type="entry name" value="Flag_bb_rod_N"/>
</dbReference>
<dbReference type="EMBL" id="FNHG01000019">
    <property type="protein sequence ID" value="SDM71612.1"/>
    <property type="molecule type" value="Genomic_DNA"/>
</dbReference>
<keyword evidence="9" id="KW-1185">Reference proteome</keyword>
<dbReference type="SUPFAM" id="SSF117143">
    <property type="entry name" value="Flagellar hook protein flgE"/>
    <property type="match status" value="1"/>
</dbReference>
<organism evidence="8 9">
    <name type="scientific">Maricaulis salignorans</name>
    <dbReference type="NCBI Taxonomy" id="144026"/>
    <lineage>
        <taxon>Bacteria</taxon>
        <taxon>Pseudomonadati</taxon>
        <taxon>Pseudomonadota</taxon>
        <taxon>Alphaproteobacteria</taxon>
        <taxon>Maricaulales</taxon>
        <taxon>Maricaulaceae</taxon>
        <taxon>Maricaulis</taxon>
    </lineage>
</organism>
<evidence type="ECO:0000256" key="3">
    <source>
        <dbReference type="ARBA" id="ARBA00023143"/>
    </source>
</evidence>
<dbReference type="PROSITE" id="PS00588">
    <property type="entry name" value="FLAGELLA_BB_ROD"/>
    <property type="match status" value="1"/>
</dbReference>
<name>A0A1G9VHA9_9PROT</name>
<comment type="subunit">
    <text evidence="4">The basal body constitutes a major portion of the flagellar organelle and consists of five rings (E,L,P,S, and M) mounted on a central rod. The rod consists of about 26 subunits of FlgG in the distal portion, and FlgB, FlgC and FlgF are thought to build up the proximal portion of the rod with about 6 subunits each.</text>
</comment>
<feature type="domain" description="Flagellar hook protein FlgE/F/G-like D1" evidence="7">
    <location>
        <begin position="85"/>
        <end position="151"/>
    </location>
</feature>
<evidence type="ECO:0000313" key="8">
    <source>
        <dbReference type="EMBL" id="SDM71612.1"/>
    </source>
</evidence>
<dbReference type="InterPro" id="IPR037925">
    <property type="entry name" value="FlgE/F/G-like"/>
</dbReference>
<feature type="domain" description="Flagellar basal-body/hook protein C-terminal" evidence="6">
    <location>
        <begin position="200"/>
        <end position="243"/>
    </location>
</feature>
<dbReference type="NCBIfam" id="TIGR03506">
    <property type="entry name" value="FlgEFG_subfam"/>
    <property type="match status" value="1"/>
</dbReference>
<dbReference type="InterPro" id="IPR012836">
    <property type="entry name" value="FlgF"/>
</dbReference>
<dbReference type="InterPro" id="IPR019776">
    <property type="entry name" value="Flagellar_basal_body_rod_CS"/>
</dbReference>
<keyword evidence="3 4" id="KW-0975">Bacterial flagellum</keyword>
<dbReference type="RefSeq" id="WP_091771440.1">
    <property type="nucleotide sequence ID" value="NZ_FNHG01000019.1"/>
</dbReference>
<evidence type="ECO:0000259" key="7">
    <source>
        <dbReference type="Pfam" id="PF22692"/>
    </source>
</evidence>
<sequence length="249" mass="26841">MDNTLMIGLSRQMALRQAMDVVANNIANANTAGFKVESLLIENNAAPTASQADGPTDLQFADVWGMGRDFRQGTLERTGRNLDVAIEGDGFFAVSVNGAEQFTRDGRFHLDNAGQLTAHDGAPVLDAATRGPIMLNPSAQSTSISQDGTITQDGVPVGTVGVFEITDLSALSKQGNGRYVQTDNPDGRNDPQSMLSPVMRQGFVEASNVQPIVEMTDMMTIMRSYQSVSKFVEQAEDINRRAIERLGKV</sequence>
<comment type="similarity">
    <text evidence="2 4">Belongs to the flagella basal body rod proteins family.</text>
</comment>
<evidence type="ECO:0000256" key="1">
    <source>
        <dbReference type="ARBA" id="ARBA00004117"/>
    </source>
</evidence>
<dbReference type="Pfam" id="PF06429">
    <property type="entry name" value="Flg_bbr_C"/>
    <property type="match status" value="1"/>
</dbReference>
<evidence type="ECO:0000313" key="9">
    <source>
        <dbReference type="Proteomes" id="UP000199759"/>
    </source>
</evidence>
<dbReference type="Proteomes" id="UP000199759">
    <property type="component" value="Unassembled WGS sequence"/>
</dbReference>
<dbReference type="Pfam" id="PF22692">
    <property type="entry name" value="LlgE_F_G_D1"/>
    <property type="match status" value="1"/>
</dbReference>
<protein>
    <recommendedName>
        <fullName evidence="4">Flagellar basal-body rod protein FlgF</fullName>
    </recommendedName>
</protein>
<dbReference type="GO" id="GO:0071978">
    <property type="term" value="P:bacterial-type flagellum-dependent swarming motility"/>
    <property type="evidence" value="ECO:0007669"/>
    <property type="project" value="TreeGrafter"/>
</dbReference>
<evidence type="ECO:0000256" key="4">
    <source>
        <dbReference type="RuleBase" id="RU362116"/>
    </source>
</evidence>
<keyword evidence="8" id="KW-0969">Cilium</keyword>
<reference evidence="8 9" key="1">
    <citation type="submission" date="2016-10" db="EMBL/GenBank/DDBJ databases">
        <authorList>
            <person name="de Groot N.N."/>
        </authorList>
    </citation>
    <scope>NUCLEOTIDE SEQUENCE [LARGE SCALE GENOMIC DNA]</scope>
    <source>
        <strain evidence="8 9">DSM 16077</strain>
    </source>
</reference>
<proteinExistence type="inferred from homology"/>
<feature type="domain" description="Flagellar basal body rod protein N-terminal" evidence="5">
    <location>
        <begin position="7"/>
        <end position="35"/>
    </location>
</feature>